<dbReference type="AlphaFoldDB" id="A0A173X1I0"/>
<feature type="transmembrane region" description="Helical" evidence="2">
    <location>
        <begin position="116"/>
        <end position="136"/>
    </location>
</feature>
<keyword evidence="2" id="KW-0812">Transmembrane</keyword>
<name>A0A173X1I0_9FIRM</name>
<feature type="compositionally biased region" description="Basic and acidic residues" evidence="1">
    <location>
        <begin position="82"/>
        <end position="104"/>
    </location>
</feature>
<dbReference type="OrthoDB" id="1664726at2"/>
<dbReference type="Proteomes" id="UP000095546">
    <property type="component" value="Unassembled WGS sequence"/>
</dbReference>
<sequence length="315" mass="34230">MNDTERDLSKGAGGKPESPGAAGKAEPVDWTASRGRTASLDKTARLDDTQELPPDLAASAATEEEPIQQPFPQAGGSAAGGDVRELAPDKDLREQAKKQAEARKKQQSWPVRHKKALLLGVGFLIAVFIGFALAGYRQDQADLQNNERQHQEQQMQERAQKLDAQESDLQKQRQALEAKKKALEEKQRSLEREQGRIEGRGQALQDSADGESGVQKFLDKVTGQAEKKQKAAEENRRQGADAAASAASVQQSLDDAQSMLDDVQQKLDDVQSMKNEAGRVKDKAASAYAENKDTIDTVLSYAKEGAAMLGNLLLP</sequence>
<protein>
    <submittedName>
        <fullName evidence="3">Membrane-bound metallopeptidase</fullName>
    </submittedName>
</protein>
<feature type="compositionally biased region" description="Basic and acidic residues" evidence="1">
    <location>
        <begin position="158"/>
        <end position="199"/>
    </location>
</feature>
<feature type="region of interest" description="Disordered" evidence="1">
    <location>
        <begin position="144"/>
        <end position="261"/>
    </location>
</feature>
<keyword evidence="2" id="KW-1133">Transmembrane helix</keyword>
<organism evidence="3 4">
    <name type="scientific">Mitsuokella jalaludinii</name>
    <dbReference type="NCBI Taxonomy" id="187979"/>
    <lineage>
        <taxon>Bacteria</taxon>
        <taxon>Bacillati</taxon>
        <taxon>Bacillota</taxon>
        <taxon>Negativicutes</taxon>
        <taxon>Selenomonadales</taxon>
        <taxon>Selenomonadaceae</taxon>
        <taxon>Mitsuokella</taxon>
    </lineage>
</organism>
<reference evidence="3 4" key="1">
    <citation type="submission" date="2015-09" db="EMBL/GenBank/DDBJ databases">
        <authorList>
            <consortium name="Pathogen Informatics"/>
        </authorList>
    </citation>
    <scope>NUCLEOTIDE SEQUENCE [LARGE SCALE GENOMIC DNA]</scope>
    <source>
        <strain evidence="3 4">2789STDY5608828</strain>
    </source>
</reference>
<feature type="compositionally biased region" description="Basic and acidic residues" evidence="1">
    <location>
        <begin position="225"/>
        <end position="239"/>
    </location>
</feature>
<evidence type="ECO:0000256" key="2">
    <source>
        <dbReference type="SAM" id="Phobius"/>
    </source>
</evidence>
<proteinExistence type="predicted"/>
<accession>A0A173X1I0</accession>
<evidence type="ECO:0000313" key="4">
    <source>
        <dbReference type="Proteomes" id="UP000095546"/>
    </source>
</evidence>
<feature type="region of interest" description="Disordered" evidence="1">
    <location>
        <begin position="1"/>
        <end position="111"/>
    </location>
</feature>
<keyword evidence="2" id="KW-0472">Membrane</keyword>
<keyword evidence="4" id="KW-1185">Reference proteome</keyword>
<gene>
    <name evidence="3" type="ORF">ERS852385_00491</name>
</gene>
<dbReference type="STRING" id="187979.ERS852385_00491"/>
<dbReference type="eggNOG" id="ENOG5033C0Z">
    <property type="taxonomic scope" value="Bacteria"/>
</dbReference>
<evidence type="ECO:0000313" key="3">
    <source>
        <dbReference type="EMBL" id="CUN45180.1"/>
    </source>
</evidence>
<dbReference type="EMBL" id="CYYU01000001">
    <property type="protein sequence ID" value="CUN45180.1"/>
    <property type="molecule type" value="Genomic_DNA"/>
</dbReference>
<dbReference type="RefSeq" id="WP_055160254.1">
    <property type="nucleotide sequence ID" value="NZ_CABIWZ010000001.1"/>
</dbReference>
<feature type="compositionally biased region" description="Low complexity" evidence="1">
    <location>
        <begin position="240"/>
        <end position="261"/>
    </location>
</feature>
<evidence type="ECO:0000256" key="1">
    <source>
        <dbReference type="SAM" id="MobiDB-lite"/>
    </source>
</evidence>